<evidence type="ECO:0000313" key="2">
    <source>
        <dbReference type="EMBL" id="KAL2042796.1"/>
    </source>
</evidence>
<keyword evidence="3" id="KW-1185">Reference proteome</keyword>
<gene>
    <name evidence="2" type="ORF">N7G274_004555</name>
</gene>
<dbReference type="Proteomes" id="UP001590950">
    <property type="component" value="Unassembled WGS sequence"/>
</dbReference>
<accession>A0ABR4AD49</accession>
<protein>
    <submittedName>
        <fullName evidence="2">Uncharacterized protein</fullName>
    </submittedName>
</protein>
<organism evidence="2 3">
    <name type="scientific">Stereocaulon virgatum</name>
    <dbReference type="NCBI Taxonomy" id="373712"/>
    <lineage>
        <taxon>Eukaryota</taxon>
        <taxon>Fungi</taxon>
        <taxon>Dikarya</taxon>
        <taxon>Ascomycota</taxon>
        <taxon>Pezizomycotina</taxon>
        <taxon>Lecanoromycetes</taxon>
        <taxon>OSLEUM clade</taxon>
        <taxon>Lecanoromycetidae</taxon>
        <taxon>Lecanorales</taxon>
        <taxon>Lecanorineae</taxon>
        <taxon>Stereocaulaceae</taxon>
        <taxon>Stereocaulon</taxon>
    </lineage>
</organism>
<dbReference type="EMBL" id="JBEFKJ010000013">
    <property type="protein sequence ID" value="KAL2042796.1"/>
    <property type="molecule type" value="Genomic_DNA"/>
</dbReference>
<evidence type="ECO:0000313" key="3">
    <source>
        <dbReference type="Proteomes" id="UP001590950"/>
    </source>
</evidence>
<evidence type="ECO:0000256" key="1">
    <source>
        <dbReference type="SAM" id="MobiDB-lite"/>
    </source>
</evidence>
<sequence length="103" mass="11548">MYGYIYSNPPLGFMPQNIVRRQAGTLLPRVSPFSLNQPLVTHRHTQGSLPNYQPPPPHSPPNSPPLPQTVKKPSTKQSPHRALLTINPKPSQSLRTKKKKNVQ</sequence>
<comment type="caution">
    <text evidence="2">The sequence shown here is derived from an EMBL/GenBank/DDBJ whole genome shotgun (WGS) entry which is preliminary data.</text>
</comment>
<feature type="compositionally biased region" description="Pro residues" evidence="1">
    <location>
        <begin position="52"/>
        <end position="67"/>
    </location>
</feature>
<reference evidence="2 3" key="1">
    <citation type="submission" date="2024-09" db="EMBL/GenBank/DDBJ databases">
        <title>Rethinking Asexuality: The Enigmatic Case of Functional Sexual Genes in Lepraria (Stereocaulaceae).</title>
        <authorList>
            <person name="Doellman M."/>
            <person name="Sun Y."/>
            <person name="Barcenas-Pena A."/>
            <person name="Lumbsch H.T."/>
            <person name="Grewe F."/>
        </authorList>
    </citation>
    <scope>NUCLEOTIDE SEQUENCE [LARGE SCALE GENOMIC DNA]</scope>
    <source>
        <strain evidence="2 3">Mercado 3170</strain>
    </source>
</reference>
<name>A0ABR4AD49_9LECA</name>
<feature type="region of interest" description="Disordered" evidence="1">
    <location>
        <begin position="38"/>
        <end position="103"/>
    </location>
</feature>
<proteinExistence type="predicted"/>